<dbReference type="GO" id="GO:0015288">
    <property type="term" value="F:porin activity"/>
    <property type="evidence" value="ECO:0007669"/>
    <property type="project" value="UniProtKB-KW"/>
</dbReference>
<evidence type="ECO:0000313" key="14">
    <source>
        <dbReference type="Proteomes" id="UP001164472"/>
    </source>
</evidence>
<name>A0A9E8HJD1_9ALTE</name>
<feature type="domain" description="Porin" evidence="12">
    <location>
        <begin position="8"/>
        <end position="318"/>
    </location>
</feature>
<dbReference type="PRINTS" id="PR00182">
    <property type="entry name" value="ECOLNEIPORIN"/>
</dbReference>
<organism evidence="13 14">
    <name type="scientific">Alkalimarinus sediminis</name>
    <dbReference type="NCBI Taxonomy" id="1632866"/>
    <lineage>
        <taxon>Bacteria</taxon>
        <taxon>Pseudomonadati</taxon>
        <taxon>Pseudomonadota</taxon>
        <taxon>Gammaproteobacteria</taxon>
        <taxon>Alteromonadales</taxon>
        <taxon>Alteromonadaceae</taxon>
        <taxon>Alkalimarinus</taxon>
    </lineage>
</organism>
<sequence length="345" mass="36676">MKKTLIASAVAAAALSTSAFAMDPATELAEKLDSMPTIYGNVQIVATYADVKSKTVQGAPERGMSDYGMADNGSTLGFKHSHEVAPGLTAFAKIEFEYSATEKQDANQGGGGGLGETDEAYLGLKGDFGSVWVGTNDTIYETWVEDVTDHYEYFGVVGEAEANFGNKEDRTVEYVTPSMGGFQLGAAYQMNGQGDNQAATKTRDNLIVGAKYSLDALTLALVYGNNEADNTPGAKGAYGFSAAYEMDAFKVGFSYETQEDYWSTASLLGVYTMGANQFALSYAMGEEDGTGRKGEVSTITVQALHNMSDNFYVYTEAQIGESEKISGGDYEASGSQAVLGATYVF</sequence>
<dbReference type="SUPFAM" id="SSF56935">
    <property type="entry name" value="Porins"/>
    <property type="match status" value="1"/>
</dbReference>
<keyword evidence="14" id="KW-1185">Reference proteome</keyword>
<evidence type="ECO:0000256" key="10">
    <source>
        <dbReference type="ARBA" id="ARBA00023237"/>
    </source>
</evidence>
<feature type="signal peptide" evidence="11">
    <location>
        <begin position="1"/>
        <end position="21"/>
    </location>
</feature>
<dbReference type="InterPro" id="IPR050298">
    <property type="entry name" value="Gram-neg_bact_OMP"/>
</dbReference>
<protein>
    <submittedName>
        <fullName evidence="13">Porin</fullName>
    </submittedName>
</protein>
<keyword evidence="5" id="KW-0812">Transmembrane</keyword>
<evidence type="ECO:0000259" key="12">
    <source>
        <dbReference type="Pfam" id="PF13609"/>
    </source>
</evidence>
<comment type="subcellular location">
    <subcellularLocation>
        <location evidence="1">Cell outer membrane</location>
        <topology evidence="1">Multi-pass membrane protein</topology>
    </subcellularLocation>
</comment>
<reference evidence="13" key="1">
    <citation type="submission" date="2022-07" db="EMBL/GenBank/DDBJ databases">
        <title>Alkalimarinus sp. nov., isolated from gut of a Alitta virens.</title>
        <authorList>
            <person name="Yang A.I."/>
            <person name="Shin N.-R."/>
        </authorList>
    </citation>
    <scope>NUCLEOTIDE SEQUENCE</scope>
    <source>
        <strain evidence="13">FA028</strain>
    </source>
</reference>
<dbReference type="Proteomes" id="UP001164472">
    <property type="component" value="Chromosome"/>
</dbReference>
<accession>A0A9E8HJD1</accession>
<dbReference type="KEGG" id="asem:NNL22_02325"/>
<evidence type="ECO:0000256" key="9">
    <source>
        <dbReference type="ARBA" id="ARBA00023136"/>
    </source>
</evidence>
<proteinExistence type="predicted"/>
<dbReference type="PANTHER" id="PTHR34501">
    <property type="entry name" value="PROTEIN YDDL-RELATED"/>
    <property type="match status" value="1"/>
</dbReference>
<evidence type="ECO:0000256" key="8">
    <source>
        <dbReference type="ARBA" id="ARBA00023114"/>
    </source>
</evidence>
<evidence type="ECO:0000256" key="7">
    <source>
        <dbReference type="ARBA" id="ARBA00023065"/>
    </source>
</evidence>
<keyword evidence="6 11" id="KW-0732">Signal</keyword>
<dbReference type="InterPro" id="IPR033900">
    <property type="entry name" value="Gram_neg_porin_domain"/>
</dbReference>
<gene>
    <name evidence="13" type="ORF">NNL22_02325</name>
</gene>
<dbReference type="RefSeq" id="WP_251812699.1">
    <property type="nucleotide sequence ID" value="NZ_CP101527.1"/>
</dbReference>
<keyword evidence="4" id="KW-1134">Transmembrane beta strand</keyword>
<keyword evidence="9" id="KW-0472">Membrane</keyword>
<keyword evidence="8" id="KW-0626">Porin</keyword>
<dbReference type="InterPro" id="IPR023614">
    <property type="entry name" value="Porin_dom_sf"/>
</dbReference>
<evidence type="ECO:0000256" key="1">
    <source>
        <dbReference type="ARBA" id="ARBA00004571"/>
    </source>
</evidence>
<comment type="subunit">
    <text evidence="2">Homotrimer.</text>
</comment>
<evidence type="ECO:0000256" key="11">
    <source>
        <dbReference type="SAM" id="SignalP"/>
    </source>
</evidence>
<dbReference type="Pfam" id="PF13609">
    <property type="entry name" value="Porin_4"/>
    <property type="match status" value="1"/>
</dbReference>
<keyword evidence="7" id="KW-0406">Ion transport</keyword>
<dbReference type="InterPro" id="IPR001702">
    <property type="entry name" value="Porin_Gram-ve"/>
</dbReference>
<feature type="chain" id="PRO_5038432219" evidence="11">
    <location>
        <begin position="22"/>
        <end position="345"/>
    </location>
</feature>
<dbReference type="Gene3D" id="2.40.160.10">
    <property type="entry name" value="Porin"/>
    <property type="match status" value="1"/>
</dbReference>
<dbReference type="GO" id="GO:0009279">
    <property type="term" value="C:cell outer membrane"/>
    <property type="evidence" value="ECO:0007669"/>
    <property type="project" value="UniProtKB-SubCell"/>
</dbReference>
<dbReference type="GO" id="GO:0046930">
    <property type="term" value="C:pore complex"/>
    <property type="evidence" value="ECO:0007669"/>
    <property type="project" value="UniProtKB-KW"/>
</dbReference>
<keyword evidence="10" id="KW-0998">Cell outer membrane</keyword>
<dbReference type="PANTHER" id="PTHR34501:SF9">
    <property type="entry name" value="MAJOR OUTER MEMBRANE PROTEIN P.IA"/>
    <property type="match status" value="1"/>
</dbReference>
<evidence type="ECO:0000256" key="4">
    <source>
        <dbReference type="ARBA" id="ARBA00022452"/>
    </source>
</evidence>
<keyword evidence="3" id="KW-0813">Transport</keyword>
<evidence type="ECO:0000256" key="2">
    <source>
        <dbReference type="ARBA" id="ARBA00011233"/>
    </source>
</evidence>
<dbReference type="EMBL" id="CP101527">
    <property type="protein sequence ID" value="UZW75459.1"/>
    <property type="molecule type" value="Genomic_DNA"/>
</dbReference>
<dbReference type="AlphaFoldDB" id="A0A9E8HJD1"/>
<dbReference type="GO" id="GO:0034220">
    <property type="term" value="P:monoatomic ion transmembrane transport"/>
    <property type="evidence" value="ECO:0007669"/>
    <property type="project" value="InterPro"/>
</dbReference>
<evidence type="ECO:0000256" key="3">
    <source>
        <dbReference type="ARBA" id="ARBA00022448"/>
    </source>
</evidence>
<evidence type="ECO:0000313" key="13">
    <source>
        <dbReference type="EMBL" id="UZW75459.1"/>
    </source>
</evidence>
<evidence type="ECO:0000256" key="5">
    <source>
        <dbReference type="ARBA" id="ARBA00022692"/>
    </source>
</evidence>
<evidence type="ECO:0000256" key="6">
    <source>
        <dbReference type="ARBA" id="ARBA00022729"/>
    </source>
</evidence>
<dbReference type="CDD" id="cd00342">
    <property type="entry name" value="gram_neg_porins"/>
    <property type="match status" value="1"/>
</dbReference>